<accession>A0ABY7MLE4</accession>
<sequence>MDDVVGAASTLLVVCRIEASRRDAHRLRFSLAMSSSPVKDGEFETR</sequence>
<dbReference type="RefSeq" id="WP_270163039.1">
    <property type="nucleotide sequence ID" value="NZ_CP089391.1"/>
</dbReference>
<dbReference type="EMBL" id="CP089391">
    <property type="protein sequence ID" value="WBL77740.1"/>
    <property type="molecule type" value="Genomic_DNA"/>
</dbReference>
<proteinExistence type="predicted"/>
<dbReference type="Proteomes" id="UP001179614">
    <property type="component" value="Chromosome"/>
</dbReference>
<protein>
    <submittedName>
        <fullName evidence="1">Uncharacterized protein</fullName>
    </submittedName>
</protein>
<evidence type="ECO:0000313" key="1">
    <source>
        <dbReference type="EMBL" id="WBL77740.1"/>
    </source>
</evidence>
<gene>
    <name evidence="1" type="ORF">I3J27_32760</name>
</gene>
<keyword evidence="2" id="KW-1185">Reference proteome</keyword>
<evidence type="ECO:0000313" key="2">
    <source>
        <dbReference type="Proteomes" id="UP001179614"/>
    </source>
</evidence>
<name>A0ABY7MLE4_9BRAD</name>
<organism evidence="1 2">
    <name type="scientific">Bradyrhizobium xenonodulans</name>
    <dbReference type="NCBI Taxonomy" id="2736875"/>
    <lineage>
        <taxon>Bacteria</taxon>
        <taxon>Pseudomonadati</taxon>
        <taxon>Pseudomonadota</taxon>
        <taxon>Alphaproteobacteria</taxon>
        <taxon>Hyphomicrobiales</taxon>
        <taxon>Nitrobacteraceae</taxon>
        <taxon>Bradyrhizobium</taxon>
    </lineage>
</organism>
<reference evidence="1" key="1">
    <citation type="submission" date="2021-12" db="EMBL/GenBank/DDBJ databases">
        <title>Bradyrhizobium xenonodulans sp. nov.</title>
        <authorList>
            <person name="Claassens R."/>
            <person name="Venter S.N."/>
            <person name="Beukes C.W."/>
            <person name="Stepkowski T."/>
            <person name="Steenkamp E.T."/>
        </authorList>
    </citation>
    <scope>NUCLEOTIDE SEQUENCE</scope>
    <source>
        <strain evidence="1">14AB</strain>
    </source>
</reference>